<evidence type="ECO:0000256" key="1">
    <source>
        <dbReference type="SAM" id="MobiDB-lite"/>
    </source>
</evidence>
<sequence>MWRIEDAILLAWVSGSQSLSHELQQTKLRKGLEDAHQQIINNINFTTNHSPCELGLAPLYRHFNELKKEYDDLLLQNATKKNKDPLKRLPMEIWVRILSDVIRGEIGGLLPLMTVSKYWSREISSPVARILWSTIYVDSSDMSAEALEFYCVLSLGLPLKLTVYWPLTKTDPIWTKLSTATSRCNRLDFSAREEVGNITYNNGEFKDFMDAFPWPHLQTLNFSPQFDAKAGGYMNRLATNSLKSFGGVSQDVHHSMIGYKYPAARRSVAWKGEKMVVKTFNCIVTNFTAIPSSEIQEYDEERLVSGSQTAPPPRKGRAGPPEPFTSLIYLPTYLHIKSLALHEGAPSWWFYIQYNCLQTLRLAIDATQIGCAVTLLETSPRLSEIKITLICDNVSPQIVDSIPHFTDLGTLHLEIGTRQSSLSGDLKSNDQLLYEWLVHLLHKFVETHPPIRRLTFRAVGVPLNANASKELVRAFNETPTLVELTLSTIMSFNGMADVLIILPALEYLTTRDNNILEHLQAPQLAVIETIALRGRSWGGIFNSLEIVEFLKQDTTSQETWPSHKFDEFCEVLMDKGVCPRLHTLGSSIFPSLNGLLRLLSSRNIVDKTQIPIKCIRLPAIPNYKVLVPLVALLRGLFPLHIPDYGAIIERYHDENLPGCINCLVGGWNCNSRATKRKDGDVSASAEIMDSVGSEHVDNPLFIESGVWKNYKAQREQKIRAAMKNVKRVVACSRYRTAGKWLPLTSITVDSMDFDTLESLQTCSHLE</sequence>
<dbReference type="EMBL" id="KN824312">
    <property type="protein sequence ID" value="KIM25645.1"/>
    <property type="molecule type" value="Genomic_DNA"/>
</dbReference>
<dbReference type="AlphaFoldDB" id="A0A0C3AM57"/>
<dbReference type="SUPFAM" id="SSF52047">
    <property type="entry name" value="RNI-like"/>
    <property type="match status" value="1"/>
</dbReference>
<accession>A0A0C3AM57</accession>
<proteinExistence type="predicted"/>
<protein>
    <submittedName>
        <fullName evidence="2">Uncharacterized protein</fullName>
    </submittedName>
</protein>
<reference evidence="3" key="2">
    <citation type="submission" date="2015-01" db="EMBL/GenBank/DDBJ databases">
        <title>Evolutionary Origins and Diversification of the Mycorrhizal Mutualists.</title>
        <authorList>
            <consortium name="DOE Joint Genome Institute"/>
            <consortium name="Mycorrhizal Genomics Consortium"/>
            <person name="Kohler A."/>
            <person name="Kuo A."/>
            <person name="Nagy L.G."/>
            <person name="Floudas D."/>
            <person name="Copeland A."/>
            <person name="Barry K.W."/>
            <person name="Cichocki N."/>
            <person name="Veneault-Fourrey C."/>
            <person name="LaButti K."/>
            <person name="Lindquist E.A."/>
            <person name="Lipzen A."/>
            <person name="Lundell T."/>
            <person name="Morin E."/>
            <person name="Murat C."/>
            <person name="Riley R."/>
            <person name="Ohm R."/>
            <person name="Sun H."/>
            <person name="Tunlid A."/>
            <person name="Henrissat B."/>
            <person name="Grigoriev I.V."/>
            <person name="Hibbett D.S."/>
            <person name="Martin F."/>
        </authorList>
    </citation>
    <scope>NUCLEOTIDE SEQUENCE [LARGE SCALE GENOMIC DNA]</scope>
    <source>
        <strain evidence="3">MAFF 305830</strain>
    </source>
</reference>
<organism evidence="2 3">
    <name type="scientific">Serendipita vermifera MAFF 305830</name>
    <dbReference type="NCBI Taxonomy" id="933852"/>
    <lineage>
        <taxon>Eukaryota</taxon>
        <taxon>Fungi</taxon>
        <taxon>Dikarya</taxon>
        <taxon>Basidiomycota</taxon>
        <taxon>Agaricomycotina</taxon>
        <taxon>Agaricomycetes</taxon>
        <taxon>Sebacinales</taxon>
        <taxon>Serendipitaceae</taxon>
        <taxon>Serendipita</taxon>
    </lineage>
</organism>
<reference evidence="2 3" key="1">
    <citation type="submission" date="2014-04" db="EMBL/GenBank/DDBJ databases">
        <authorList>
            <consortium name="DOE Joint Genome Institute"/>
            <person name="Kuo A."/>
            <person name="Zuccaro A."/>
            <person name="Kohler A."/>
            <person name="Nagy L.G."/>
            <person name="Floudas D."/>
            <person name="Copeland A."/>
            <person name="Barry K.W."/>
            <person name="Cichocki N."/>
            <person name="Veneault-Fourrey C."/>
            <person name="LaButti K."/>
            <person name="Lindquist E.A."/>
            <person name="Lipzen A."/>
            <person name="Lundell T."/>
            <person name="Morin E."/>
            <person name="Murat C."/>
            <person name="Sun H."/>
            <person name="Tunlid A."/>
            <person name="Henrissat B."/>
            <person name="Grigoriev I.V."/>
            <person name="Hibbett D.S."/>
            <person name="Martin F."/>
            <person name="Nordberg H.P."/>
            <person name="Cantor M.N."/>
            <person name="Hua S.X."/>
        </authorList>
    </citation>
    <scope>NUCLEOTIDE SEQUENCE [LARGE SCALE GENOMIC DNA]</scope>
    <source>
        <strain evidence="2 3">MAFF 305830</strain>
    </source>
</reference>
<feature type="region of interest" description="Disordered" evidence="1">
    <location>
        <begin position="302"/>
        <end position="321"/>
    </location>
</feature>
<evidence type="ECO:0000313" key="2">
    <source>
        <dbReference type="EMBL" id="KIM25645.1"/>
    </source>
</evidence>
<keyword evidence="3" id="KW-1185">Reference proteome</keyword>
<dbReference type="HOGENOM" id="CLU_364532_0_0_1"/>
<evidence type="ECO:0000313" key="3">
    <source>
        <dbReference type="Proteomes" id="UP000054097"/>
    </source>
</evidence>
<gene>
    <name evidence="2" type="ORF">M408DRAFT_10285</name>
</gene>
<name>A0A0C3AM57_SERVB</name>
<dbReference type="Proteomes" id="UP000054097">
    <property type="component" value="Unassembled WGS sequence"/>
</dbReference>